<evidence type="ECO:0000313" key="2">
    <source>
        <dbReference type="Proteomes" id="UP000613208"/>
    </source>
</evidence>
<sequence>MDAGAYRNKVVIQKYTGEFDDIGNPAGKWEDYKKAYAYVNGLSGREYWEAANVKQENTVEFIFRWKPFFDEMNTKRFRILFRNGVYNINSIDNIQFRNQTVKIKAVVKDGES</sequence>
<gene>
    <name evidence="1" type="ORF">ANBU17_29020</name>
</gene>
<accession>A0A916QC58</accession>
<evidence type="ECO:0008006" key="3">
    <source>
        <dbReference type="Google" id="ProtNLM"/>
    </source>
</evidence>
<dbReference type="RefSeq" id="WP_201312201.1">
    <property type="nucleotide sequence ID" value="NZ_BLYI01000067.1"/>
</dbReference>
<dbReference type="EMBL" id="BLYI01000067">
    <property type="protein sequence ID" value="GFO86555.1"/>
    <property type="molecule type" value="Genomic_DNA"/>
</dbReference>
<dbReference type="Gene3D" id="2.40.10.270">
    <property type="entry name" value="Bacteriophage SPP1 head-tail adaptor protein"/>
    <property type="match status" value="1"/>
</dbReference>
<keyword evidence="2" id="KW-1185">Reference proteome</keyword>
<dbReference type="InterPro" id="IPR008767">
    <property type="entry name" value="Phage_SPP1_head-tail_adaptor"/>
</dbReference>
<dbReference type="AlphaFoldDB" id="A0A916QC58"/>
<dbReference type="InterPro" id="IPR038666">
    <property type="entry name" value="SSP1_head-tail_sf"/>
</dbReference>
<name>A0A916QC58_9FIRM</name>
<dbReference type="NCBIfam" id="TIGR01563">
    <property type="entry name" value="gp16_SPP1"/>
    <property type="match status" value="1"/>
</dbReference>
<evidence type="ECO:0000313" key="1">
    <source>
        <dbReference type="EMBL" id="GFO86555.1"/>
    </source>
</evidence>
<dbReference type="Proteomes" id="UP000613208">
    <property type="component" value="Unassembled WGS sequence"/>
</dbReference>
<protein>
    <recommendedName>
        <fullName evidence="3">Head-tail adaptor protein</fullName>
    </recommendedName>
</protein>
<dbReference type="Pfam" id="PF05521">
    <property type="entry name" value="Phage_HCP"/>
    <property type="match status" value="1"/>
</dbReference>
<organism evidence="1 2">
    <name type="scientific">Anaerostipes butyraticus</name>
    <dbReference type="NCBI Taxonomy" id="645466"/>
    <lineage>
        <taxon>Bacteria</taxon>
        <taxon>Bacillati</taxon>
        <taxon>Bacillota</taxon>
        <taxon>Clostridia</taxon>
        <taxon>Lachnospirales</taxon>
        <taxon>Lachnospiraceae</taxon>
        <taxon>Anaerostipes</taxon>
    </lineage>
</organism>
<comment type="caution">
    <text evidence="1">The sequence shown here is derived from an EMBL/GenBank/DDBJ whole genome shotgun (WGS) entry which is preliminary data.</text>
</comment>
<proteinExistence type="predicted"/>
<reference evidence="1" key="1">
    <citation type="submission" date="2020-06" db="EMBL/GenBank/DDBJ databases">
        <title>Characterization of fructooligosaccharide metabolism and fructooligosaccharide-degrading enzymes in human commensal butyrate producers.</title>
        <authorList>
            <person name="Tanno H."/>
            <person name="Fujii T."/>
            <person name="Hirano K."/>
            <person name="Maeno S."/>
            <person name="Tonozuka T."/>
            <person name="Sakamoto M."/>
            <person name="Ohkuma M."/>
            <person name="Tochio T."/>
            <person name="Endo A."/>
        </authorList>
    </citation>
    <scope>NUCLEOTIDE SEQUENCE</scope>
    <source>
        <strain evidence="1">JCM 17466</strain>
    </source>
</reference>